<reference evidence="6" key="1">
    <citation type="journal article" date="2016" name="Nat. Genet.">
        <title>A high-quality carrot genome assembly provides new insights into carotenoid accumulation and asterid genome evolution.</title>
        <authorList>
            <person name="Iorizzo M."/>
            <person name="Ellison S."/>
            <person name="Senalik D."/>
            <person name="Zeng P."/>
            <person name="Satapoomin P."/>
            <person name="Huang J."/>
            <person name="Bowman M."/>
            <person name="Iovene M."/>
            <person name="Sanseverino W."/>
            <person name="Cavagnaro P."/>
            <person name="Yildiz M."/>
            <person name="Macko-Podgorni A."/>
            <person name="Moranska E."/>
            <person name="Grzebelus E."/>
            <person name="Grzebelus D."/>
            <person name="Ashrafi H."/>
            <person name="Zheng Z."/>
            <person name="Cheng S."/>
            <person name="Spooner D."/>
            <person name="Van Deynze A."/>
            <person name="Simon P."/>
        </authorList>
    </citation>
    <scope>NUCLEOTIDE SEQUENCE [LARGE SCALE GENOMIC DNA]</scope>
    <source>
        <tissue evidence="6">Leaf</tissue>
    </source>
</reference>
<feature type="region of interest" description="Disordered" evidence="2">
    <location>
        <begin position="379"/>
        <end position="458"/>
    </location>
</feature>
<dbReference type="InterPro" id="IPR012340">
    <property type="entry name" value="NA-bd_OB-fold"/>
</dbReference>
<dbReference type="PANTHER" id="PTHR47165:SF4">
    <property type="entry name" value="OS03G0429900 PROTEIN"/>
    <property type="match status" value="1"/>
</dbReference>
<feature type="domain" description="Replication protein A OB" evidence="5">
    <location>
        <begin position="129"/>
        <end position="226"/>
    </location>
</feature>
<keyword evidence="8" id="KW-1185">Reference proteome</keyword>
<evidence type="ECO:0000313" key="7">
    <source>
        <dbReference type="EMBL" id="WOH04009.1"/>
    </source>
</evidence>
<gene>
    <name evidence="6" type="ORF">DCAR_022721</name>
    <name evidence="7" type="ORF">DCAR_0623414</name>
</gene>
<accession>A0A164V787</accession>
<dbReference type="Gramene" id="KZM89916">
    <property type="protein sequence ID" value="KZM89916"/>
    <property type="gene ID" value="DCAR_022721"/>
</dbReference>
<feature type="domain" description="Replication protein A 70 kDa DNA-binding subunit B/D first OB fold" evidence="3">
    <location>
        <begin position="31"/>
        <end position="100"/>
    </location>
</feature>
<dbReference type="Pfam" id="PF08646">
    <property type="entry name" value="Rep_fac-A_C"/>
    <property type="match status" value="1"/>
</dbReference>
<evidence type="ECO:0008006" key="9">
    <source>
        <dbReference type="Google" id="ProtNLM"/>
    </source>
</evidence>
<evidence type="ECO:0000259" key="3">
    <source>
        <dbReference type="Pfam" id="PF02721"/>
    </source>
</evidence>
<evidence type="ECO:0000256" key="1">
    <source>
        <dbReference type="ARBA" id="ARBA00023125"/>
    </source>
</evidence>
<dbReference type="Gene3D" id="2.40.50.140">
    <property type="entry name" value="Nucleic acid-binding proteins"/>
    <property type="match status" value="2"/>
</dbReference>
<dbReference type="CDD" id="cd04481">
    <property type="entry name" value="RPA1_DBD_B_like"/>
    <property type="match status" value="1"/>
</dbReference>
<feature type="domain" description="Replication factor A C-terminal" evidence="4">
    <location>
        <begin position="238"/>
        <end position="359"/>
    </location>
</feature>
<organism evidence="6">
    <name type="scientific">Daucus carota subsp. sativus</name>
    <name type="common">Carrot</name>
    <dbReference type="NCBI Taxonomy" id="79200"/>
    <lineage>
        <taxon>Eukaryota</taxon>
        <taxon>Viridiplantae</taxon>
        <taxon>Streptophyta</taxon>
        <taxon>Embryophyta</taxon>
        <taxon>Tracheophyta</taxon>
        <taxon>Spermatophyta</taxon>
        <taxon>Magnoliopsida</taxon>
        <taxon>eudicotyledons</taxon>
        <taxon>Gunneridae</taxon>
        <taxon>Pentapetalae</taxon>
        <taxon>asterids</taxon>
        <taxon>campanulids</taxon>
        <taxon>Apiales</taxon>
        <taxon>Apiaceae</taxon>
        <taxon>Apioideae</taxon>
        <taxon>Scandiceae</taxon>
        <taxon>Daucinae</taxon>
        <taxon>Daucus</taxon>
        <taxon>Daucus sect. Daucus</taxon>
    </lineage>
</organism>
<keyword evidence="1" id="KW-0238">DNA-binding</keyword>
<evidence type="ECO:0000256" key="2">
    <source>
        <dbReference type="SAM" id="MobiDB-lite"/>
    </source>
</evidence>
<dbReference type="GO" id="GO:0003677">
    <property type="term" value="F:DNA binding"/>
    <property type="evidence" value="ECO:0007669"/>
    <property type="project" value="UniProtKB-KW"/>
</dbReference>
<dbReference type="SUPFAM" id="SSF50249">
    <property type="entry name" value="Nucleic acid-binding proteins"/>
    <property type="match status" value="3"/>
</dbReference>
<sequence>MKFDTLDALDNSKYEWNIKDSYSTKGKREFKGRNLLLLDDKHKRMHAFIWPNYLQEFKNSFDEGKIYAIRNFAVKSYRKESLRCIKSDKQIWLSNYTKVSLIWNDEKSEKMIRQNEFDFFDLGEIADMIKQEANNHLIDIIGVLKDRDVLRHFTNQNQVEQRSIKFTLTDGNSSIKLCFWDDFGKSFDDALNKEIENPIVIIVAGGKLNDYNGEPYVSNVAATRFYVNSDHCSRKVMCQVIVKTVKDNMDWNYRACTSCHEEVEFIDLKFKCQTCKRIVPFPDMRFRLCLVVEDATGGAAIILNDREVGNIVGRTVYDVITEQQRENEATDEFPKCLKLFEGKQYTITILLNEDNINRGSNTYLAVDISEGFEINEKNASEDDDSYGGFKISQSSAQSVAKEDNLKTPDTKKSANTKKVRRMNNEEIITITELDDENDDTGLQNESLLKRKKGSDEAG</sequence>
<evidence type="ECO:0000313" key="8">
    <source>
        <dbReference type="Proteomes" id="UP000077755"/>
    </source>
</evidence>
<dbReference type="Proteomes" id="UP000077755">
    <property type="component" value="Chromosome 6"/>
</dbReference>
<evidence type="ECO:0000313" key="6">
    <source>
        <dbReference type="EMBL" id="KZM89916.1"/>
    </source>
</evidence>
<dbReference type="Pfam" id="PF02721">
    <property type="entry name" value="DUF223"/>
    <property type="match status" value="1"/>
</dbReference>
<protein>
    <recommendedName>
        <fullName evidence="9">Replication factor A C-terminal domain-containing protein</fullName>
    </recommendedName>
</protein>
<dbReference type="InterPro" id="IPR003871">
    <property type="entry name" value="RFA1B/D_OB_1st"/>
</dbReference>
<evidence type="ECO:0000259" key="5">
    <source>
        <dbReference type="Pfam" id="PF16900"/>
    </source>
</evidence>
<dbReference type="EMBL" id="LNRQ01000006">
    <property type="protein sequence ID" value="KZM89916.1"/>
    <property type="molecule type" value="Genomic_DNA"/>
</dbReference>
<dbReference type="EMBL" id="CP093348">
    <property type="protein sequence ID" value="WOH04009.1"/>
    <property type="molecule type" value="Genomic_DNA"/>
</dbReference>
<feature type="compositionally biased region" description="Basic and acidic residues" evidence="2">
    <location>
        <begin position="400"/>
        <end position="412"/>
    </location>
</feature>
<proteinExistence type="predicted"/>
<dbReference type="AlphaFoldDB" id="A0A164V787"/>
<name>A0A164V787_DAUCS</name>
<reference evidence="7" key="2">
    <citation type="submission" date="2022-03" db="EMBL/GenBank/DDBJ databases">
        <title>Draft title - Genomic analysis of global carrot germplasm unveils the trajectory of domestication and the origin of high carotenoid orange carrot.</title>
        <authorList>
            <person name="Iorizzo M."/>
            <person name="Ellison S."/>
            <person name="Senalik D."/>
            <person name="Macko-Podgorni A."/>
            <person name="Grzebelus D."/>
            <person name="Bostan H."/>
            <person name="Rolling W."/>
            <person name="Curaba J."/>
            <person name="Simon P."/>
        </authorList>
    </citation>
    <scope>NUCLEOTIDE SEQUENCE</scope>
    <source>
        <tissue evidence="7">Leaf</tissue>
    </source>
</reference>
<dbReference type="InterPro" id="IPR013955">
    <property type="entry name" value="Rep_factor-A_C"/>
</dbReference>
<dbReference type="InterPro" id="IPR031657">
    <property type="entry name" value="REPA_OB_2"/>
</dbReference>
<evidence type="ECO:0000259" key="4">
    <source>
        <dbReference type="Pfam" id="PF08646"/>
    </source>
</evidence>
<dbReference type="Pfam" id="PF16900">
    <property type="entry name" value="REPA_OB_2"/>
    <property type="match status" value="1"/>
</dbReference>
<dbReference type="PANTHER" id="PTHR47165">
    <property type="entry name" value="OS03G0429900 PROTEIN"/>
    <property type="match status" value="1"/>
</dbReference>